<dbReference type="AlphaFoldDB" id="A0A3N0IVV2"/>
<evidence type="ECO:0000313" key="4">
    <source>
        <dbReference type="EMBL" id="RNM41075.1"/>
    </source>
</evidence>
<reference evidence="4" key="3">
    <citation type="journal article" date="2019" name="Microbiol. Resour. Announc.">
        <title>Draft Genome Sequences of Type Strains of Gordonibacter faecihominis, Paraeggerthella hongkongensis, Parvibacter caecicola,Slackia equolifaciens, Slackia faecicanis, and Slackia isoflavoniconvertens.</title>
        <authorList>
            <person name="Danylec N."/>
            <person name="Stoll D.A."/>
            <person name="Dotsch A."/>
            <person name="Huch M."/>
        </authorList>
    </citation>
    <scope>NUCLEOTIDE SEQUENCE</scope>
    <source>
        <strain evidence="4">DSM 16107</strain>
    </source>
</reference>
<dbReference type="Proteomes" id="UP000253817">
    <property type="component" value="Unassembled WGS sequence"/>
</dbReference>
<organism evidence="4 6">
    <name type="scientific">Eggerthella sinensis</name>
    <dbReference type="NCBI Taxonomy" id="242230"/>
    <lineage>
        <taxon>Bacteria</taxon>
        <taxon>Bacillati</taxon>
        <taxon>Actinomycetota</taxon>
        <taxon>Coriobacteriia</taxon>
        <taxon>Eggerthellales</taxon>
        <taxon>Eggerthellaceae</taxon>
        <taxon>Eggerthella</taxon>
    </lineage>
</organism>
<dbReference type="EMBL" id="QICC01000050">
    <property type="protein sequence ID" value="RNM41075.1"/>
    <property type="molecule type" value="Genomic_DNA"/>
</dbReference>
<evidence type="ECO:0000313" key="6">
    <source>
        <dbReference type="Proteomes" id="UP000270112"/>
    </source>
</evidence>
<keyword evidence="2" id="KW-0732">Signal</keyword>
<proteinExistence type="predicted"/>
<reference evidence="6" key="2">
    <citation type="submission" date="2018-05" db="EMBL/GenBank/DDBJ databases">
        <title>Genome Sequencing of selected type strains of the family Eggerthellaceae.</title>
        <authorList>
            <person name="Danylec N."/>
            <person name="Stoll D.A."/>
            <person name="Doetsch A."/>
            <person name="Huch M."/>
        </authorList>
    </citation>
    <scope>NUCLEOTIDE SEQUENCE [LARGE SCALE GENOMIC DNA]</scope>
    <source>
        <strain evidence="6">DSM 16107</strain>
    </source>
</reference>
<dbReference type="PROSITE" id="PS51257">
    <property type="entry name" value="PROKAR_LIPOPROTEIN"/>
    <property type="match status" value="1"/>
</dbReference>
<evidence type="ECO:0000313" key="5">
    <source>
        <dbReference type="Proteomes" id="UP000253817"/>
    </source>
</evidence>
<evidence type="ECO:0000256" key="1">
    <source>
        <dbReference type="SAM" id="MobiDB-lite"/>
    </source>
</evidence>
<gene>
    <name evidence="3" type="ORF">C1876_16970</name>
    <name evidence="4" type="ORF">DMP09_11325</name>
</gene>
<feature type="region of interest" description="Disordered" evidence="1">
    <location>
        <begin position="32"/>
        <end position="62"/>
    </location>
</feature>
<dbReference type="RefSeq" id="WP_114547900.1">
    <property type="nucleotide sequence ID" value="NZ_CALJMG010000101.1"/>
</dbReference>
<reference evidence="3 5" key="1">
    <citation type="journal article" date="2018" name="Elife">
        <title>Discovery and characterization of a prevalent human gut bacterial enzyme sufficient for the inactivation of a family of plant toxins.</title>
        <authorList>
            <person name="Koppel N."/>
            <person name="Bisanz J.E."/>
            <person name="Pandelia M.E."/>
            <person name="Turnbaugh P.J."/>
            <person name="Balskus E.P."/>
        </authorList>
    </citation>
    <scope>NUCLEOTIDE SEQUENCE [LARGE SCALE GENOMIC DNA]</scope>
    <source>
        <strain evidence="3 5">DSM 16107</strain>
    </source>
</reference>
<protein>
    <recommendedName>
        <fullName evidence="7">DUF5666 domain-containing protein</fullName>
    </recommendedName>
</protein>
<comment type="caution">
    <text evidence="4">The sequence shown here is derived from an EMBL/GenBank/DDBJ whole genome shotgun (WGS) entry which is preliminary data.</text>
</comment>
<evidence type="ECO:0008006" key="7">
    <source>
        <dbReference type="Google" id="ProtNLM"/>
    </source>
</evidence>
<feature type="chain" id="PRO_5038829959" description="DUF5666 domain-containing protein" evidence="2">
    <location>
        <begin position="28"/>
        <end position="169"/>
    </location>
</feature>
<evidence type="ECO:0000313" key="3">
    <source>
        <dbReference type="EMBL" id="RDB62918.1"/>
    </source>
</evidence>
<dbReference type="OrthoDB" id="3177780at2"/>
<feature type="compositionally biased region" description="Basic and acidic residues" evidence="1">
    <location>
        <begin position="39"/>
        <end position="50"/>
    </location>
</feature>
<name>A0A3N0IVV2_9ACTN</name>
<accession>A0A3N0IVV2</accession>
<evidence type="ECO:0000256" key="2">
    <source>
        <dbReference type="SAM" id="SignalP"/>
    </source>
</evidence>
<feature type="signal peptide" evidence="2">
    <location>
        <begin position="1"/>
        <end position="27"/>
    </location>
</feature>
<keyword evidence="5" id="KW-1185">Reference proteome</keyword>
<dbReference type="EMBL" id="PPTT01000051">
    <property type="protein sequence ID" value="RDB62918.1"/>
    <property type="molecule type" value="Genomic_DNA"/>
</dbReference>
<sequence>MSKKKMRMFAGAMAVVLAFVPFLTSCSAETQDSLGEQQALKDEEQQRNDAEGSIGNSDNENESVQYGQVMALNGTEVTVVIGELGSTSDGSGSQAFNAGQDEIMFDSGDVSIVDESGAAIEGRTLSADDVIVMRGTGTGSTFKPTTIEILDVAGAGTNADDARVPQDVL</sequence>
<dbReference type="Proteomes" id="UP000270112">
    <property type="component" value="Unassembled WGS sequence"/>
</dbReference>